<dbReference type="InterPro" id="IPR003660">
    <property type="entry name" value="HAMP_dom"/>
</dbReference>
<keyword evidence="8 10" id="KW-1133">Transmembrane helix</keyword>
<dbReference type="SUPFAM" id="SSF47384">
    <property type="entry name" value="Homodimeric domain of signal transducing histidine kinase"/>
    <property type="match status" value="1"/>
</dbReference>
<dbReference type="Pfam" id="PF02518">
    <property type="entry name" value="HATPase_c"/>
    <property type="match status" value="1"/>
</dbReference>
<evidence type="ECO:0000256" key="3">
    <source>
        <dbReference type="ARBA" id="ARBA00012438"/>
    </source>
</evidence>
<dbReference type="PANTHER" id="PTHR45436">
    <property type="entry name" value="SENSOR HISTIDINE KINASE YKOH"/>
    <property type="match status" value="1"/>
</dbReference>
<evidence type="ECO:0000256" key="5">
    <source>
        <dbReference type="ARBA" id="ARBA00022679"/>
    </source>
</evidence>
<feature type="domain" description="HAMP" evidence="12">
    <location>
        <begin position="112"/>
        <end position="165"/>
    </location>
</feature>
<dbReference type="RefSeq" id="WP_259857770.1">
    <property type="nucleotide sequence ID" value="NZ_BAAAST010000064.1"/>
</dbReference>
<keyword evidence="9" id="KW-0902">Two-component regulatory system</keyword>
<keyword evidence="5" id="KW-0808">Transferase</keyword>
<dbReference type="EMBL" id="CP073720">
    <property type="protein sequence ID" value="UWP80012.1"/>
    <property type="molecule type" value="Genomic_DNA"/>
</dbReference>
<feature type="domain" description="Histidine kinase" evidence="11">
    <location>
        <begin position="173"/>
        <end position="380"/>
    </location>
</feature>
<dbReference type="InterPro" id="IPR036890">
    <property type="entry name" value="HATPase_C_sf"/>
</dbReference>
<evidence type="ECO:0000256" key="4">
    <source>
        <dbReference type="ARBA" id="ARBA00022553"/>
    </source>
</evidence>
<dbReference type="Gene3D" id="3.30.565.10">
    <property type="entry name" value="Histidine kinase-like ATPase, C-terminal domain"/>
    <property type="match status" value="1"/>
</dbReference>
<reference evidence="13" key="2">
    <citation type="submission" date="2022-09" db="EMBL/GenBank/DDBJ databases">
        <title>Biosynthetic gene clusters of Dactylosporangioum fulvum.</title>
        <authorList>
            <person name="Caradec T."/>
        </authorList>
    </citation>
    <scope>NUCLEOTIDE SEQUENCE</scope>
    <source>
        <strain evidence="13">NRRL B-16292</strain>
    </source>
</reference>
<evidence type="ECO:0000256" key="9">
    <source>
        <dbReference type="ARBA" id="ARBA00023012"/>
    </source>
</evidence>
<proteinExistence type="predicted"/>
<comment type="subcellular location">
    <subcellularLocation>
        <location evidence="2">Cell membrane</location>
    </subcellularLocation>
</comment>
<name>A0ABY5VQF8_9ACTN</name>
<keyword evidence="10" id="KW-0472">Membrane</keyword>
<sequence length="380" mass="40018">MTRLTIRGRLTLWYAAVFAGTGAVVLALMYLLVRREFFTASDTLVTTLSATEVTGVKPSGTVVWAVPEPVPVIEGAATTARTDALRTIVLETGAVFVGLAAVSLALCWLVAGRALRPLRQITNTAATLSHDTMDARIGLRGPRDEIRTLADTFDAMLDRLARAFQGQRLFVANASHELRTPLTIIRTAAEIALSRKVRTEDEYRHALQTVATAAARSDAMLTSLLQLARTQRGAAREPVDLAAVAAAAAASWPADAPPIHRDLVAAPCVGDPVQLELVLRNLLENAARYNVPGGTVWLSTGHDTGGSWLRVENTGPVVDPADVPALRHAFQRGAGRGASSSGAGLGLAIVEAIVAAHGATWTLAPRDGGGLSVTVCVPAR</sequence>
<dbReference type="Pfam" id="PF00672">
    <property type="entry name" value="HAMP"/>
    <property type="match status" value="1"/>
</dbReference>
<comment type="catalytic activity">
    <reaction evidence="1">
        <text>ATP + protein L-histidine = ADP + protein N-phospho-L-histidine.</text>
        <dbReference type="EC" id="2.7.13.3"/>
    </reaction>
</comment>
<dbReference type="InterPro" id="IPR050428">
    <property type="entry name" value="TCS_sensor_his_kinase"/>
</dbReference>
<dbReference type="EC" id="2.7.13.3" evidence="3"/>
<evidence type="ECO:0000256" key="7">
    <source>
        <dbReference type="ARBA" id="ARBA00022777"/>
    </source>
</evidence>
<evidence type="ECO:0000256" key="6">
    <source>
        <dbReference type="ARBA" id="ARBA00022692"/>
    </source>
</evidence>
<dbReference type="InterPro" id="IPR003661">
    <property type="entry name" value="HisK_dim/P_dom"/>
</dbReference>
<dbReference type="Gene3D" id="6.10.340.10">
    <property type="match status" value="1"/>
</dbReference>
<dbReference type="Gene3D" id="1.10.287.130">
    <property type="match status" value="1"/>
</dbReference>
<keyword evidence="7 13" id="KW-0418">Kinase</keyword>
<dbReference type="SMART" id="SM00304">
    <property type="entry name" value="HAMP"/>
    <property type="match status" value="1"/>
</dbReference>
<keyword evidence="6 10" id="KW-0812">Transmembrane</keyword>
<dbReference type="InterPro" id="IPR003594">
    <property type="entry name" value="HATPase_dom"/>
</dbReference>
<dbReference type="SUPFAM" id="SSF55874">
    <property type="entry name" value="ATPase domain of HSP90 chaperone/DNA topoisomerase II/histidine kinase"/>
    <property type="match status" value="1"/>
</dbReference>
<keyword evidence="14" id="KW-1185">Reference proteome</keyword>
<dbReference type="PROSITE" id="PS50885">
    <property type="entry name" value="HAMP"/>
    <property type="match status" value="1"/>
</dbReference>
<dbReference type="InterPro" id="IPR036097">
    <property type="entry name" value="HisK_dim/P_sf"/>
</dbReference>
<dbReference type="CDD" id="cd06225">
    <property type="entry name" value="HAMP"/>
    <property type="match status" value="1"/>
</dbReference>
<accession>A0ABY5VQF8</accession>
<gene>
    <name evidence="13" type="ORF">Dfulv_33270</name>
</gene>
<keyword evidence="4" id="KW-0597">Phosphoprotein</keyword>
<evidence type="ECO:0000256" key="2">
    <source>
        <dbReference type="ARBA" id="ARBA00004236"/>
    </source>
</evidence>
<protein>
    <recommendedName>
        <fullName evidence="3">histidine kinase</fullName>
        <ecNumber evidence="3">2.7.13.3</ecNumber>
    </recommendedName>
</protein>
<dbReference type="PROSITE" id="PS50109">
    <property type="entry name" value="HIS_KIN"/>
    <property type="match status" value="1"/>
</dbReference>
<feature type="transmembrane region" description="Helical" evidence="10">
    <location>
        <begin position="12"/>
        <end position="33"/>
    </location>
</feature>
<dbReference type="InterPro" id="IPR005467">
    <property type="entry name" value="His_kinase_dom"/>
</dbReference>
<evidence type="ECO:0000313" key="13">
    <source>
        <dbReference type="EMBL" id="UWP80012.1"/>
    </source>
</evidence>
<evidence type="ECO:0000313" key="14">
    <source>
        <dbReference type="Proteomes" id="UP001059617"/>
    </source>
</evidence>
<evidence type="ECO:0000259" key="12">
    <source>
        <dbReference type="PROSITE" id="PS50885"/>
    </source>
</evidence>
<dbReference type="SMART" id="SM00387">
    <property type="entry name" value="HATPase_c"/>
    <property type="match status" value="1"/>
</dbReference>
<evidence type="ECO:0000256" key="8">
    <source>
        <dbReference type="ARBA" id="ARBA00022989"/>
    </source>
</evidence>
<organism evidence="13 14">
    <name type="scientific">Dactylosporangium fulvum</name>
    <dbReference type="NCBI Taxonomy" id="53359"/>
    <lineage>
        <taxon>Bacteria</taxon>
        <taxon>Bacillati</taxon>
        <taxon>Actinomycetota</taxon>
        <taxon>Actinomycetes</taxon>
        <taxon>Micromonosporales</taxon>
        <taxon>Micromonosporaceae</taxon>
        <taxon>Dactylosporangium</taxon>
    </lineage>
</organism>
<dbReference type="PANTHER" id="PTHR45436:SF5">
    <property type="entry name" value="SENSOR HISTIDINE KINASE TRCS"/>
    <property type="match status" value="1"/>
</dbReference>
<dbReference type="Pfam" id="PF00512">
    <property type="entry name" value="HisKA"/>
    <property type="match status" value="1"/>
</dbReference>
<reference evidence="13" key="1">
    <citation type="submission" date="2021-04" db="EMBL/GenBank/DDBJ databases">
        <authorList>
            <person name="Hartkoorn R.C."/>
            <person name="Beaudoing E."/>
            <person name="Hot D."/>
        </authorList>
    </citation>
    <scope>NUCLEOTIDE SEQUENCE</scope>
    <source>
        <strain evidence="13">NRRL B-16292</strain>
    </source>
</reference>
<dbReference type="CDD" id="cd00082">
    <property type="entry name" value="HisKA"/>
    <property type="match status" value="1"/>
</dbReference>
<dbReference type="SUPFAM" id="SSF158472">
    <property type="entry name" value="HAMP domain-like"/>
    <property type="match status" value="1"/>
</dbReference>
<feature type="transmembrane region" description="Helical" evidence="10">
    <location>
        <begin position="88"/>
        <end position="111"/>
    </location>
</feature>
<dbReference type="Proteomes" id="UP001059617">
    <property type="component" value="Chromosome"/>
</dbReference>
<dbReference type="SMART" id="SM00388">
    <property type="entry name" value="HisKA"/>
    <property type="match status" value="1"/>
</dbReference>
<evidence type="ECO:0000259" key="11">
    <source>
        <dbReference type="PROSITE" id="PS50109"/>
    </source>
</evidence>
<evidence type="ECO:0000256" key="10">
    <source>
        <dbReference type="SAM" id="Phobius"/>
    </source>
</evidence>
<evidence type="ECO:0000256" key="1">
    <source>
        <dbReference type="ARBA" id="ARBA00000085"/>
    </source>
</evidence>
<dbReference type="GO" id="GO:0016301">
    <property type="term" value="F:kinase activity"/>
    <property type="evidence" value="ECO:0007669"/>
    <property type="project" value="UniProtKB-KW"/>
</dbReference>